<sequence>MIAHDSTLCLTKSTCNIMCSTSLNEYLKIHLLPHLQATTCRTCAGNLLRTTLHNAMWSSQYERSSYCPKTTKLVGKYRGGQSSGPIRMSHNSHTHIGNTRQSKPQLKDSSCSSAIPSHNSRDVIPSHNSKNVTCLTLILSHNSRDTFRATT</sequence>
<proteinExistence type="predicted"/>
<keyword evidence="3" id="KW-1185">Reference proteome</keyword>
<evidence type="ECO:0000256" key="1">
    <source>
        <dbReference type="SAM" id="MobiDB-lite"/>
    </source>
</evidence>
<feature type="region of interest" description="Disordered" evidence="1">
    <location>
        <begin position="78"/>
        <end position="126"/>
    </location>
</feature>
<accession>A0A4D6KZE0</accession>
<evidence type="ECO:0000313" key="2">
    <source>
        <dbReference type="EMBL" id="QCD79484.1"/>
    </source>
</evidence>
<organism evidence="2 3">
    <name type="scientific">Vigna unguiculata</name>
    <name type="common">Cowpea</name>
    <dbReference type="NCBI Taxonomy" id="3917"/>
    <lineage>
        <taxon>Eukaryota</taxon>
        <taxon>Viridiplantae</taxon>
        <taxon>Streptophyta</taxon>
        <taxon>Embryophyta</taxon>
        <taxon>Tracheophyta</taxon>
        <taxon>Spermatophyta</taxon>
        <taxon>Magnoliopsida</taxon>
        <taxon>eudicotyledons</taxon>
        <taxon>Gunneridae</taxon>
        <taxon>Pentapetalae</taxon>
        <taxon>rosids</taxon>
        <taxon>fabids</taxon>
        <taxon>Fabales</taxon>
        <taxon>Fabaceae</taxon>
        <taxon>Papilionoideae</taxon>
        <taxon>50 kb inversion clade</taxon>
        <taxon>NPAAA clade</taxon>
        <taxon>indigoferoid/millettioid clade</taxon>
        <taxon>Phaseoleae</taxon>
        <taxon>Vigna</taxon>
    </lineage>
</organism>
<protein>
    <submittedName>
        <fullName evidence="2">Uncharacterized protein</fullName>
    </submittedName>
</protein>
<dbReference type="AlphaFoldDB" id="A0A4D6KZE0"/>
<feature type="compositionally biased region" description="Polar residues" evidence="1">
    <location>
        <begin position="89"/>
        <end position="118"/>
    </location>
</feature>
<gene>
    <name evidence="2" type="ORF">DEO72_LG1g3126</name>
</gene>
<reference evidence="2 3" key="1">
    <citation type="submission" date="2019-04" db="EMBL/GenBank/DDBJ databases">
        <title>An improved genome assembly and genetic linkage map for asparagus bean, Vigna unguiculata ssp. sesquipedialis.</title>
        <authorList>
            <person name="Xia Q."/>
            <person name="Zhang R."/>
            <person name="Dong Y."/>
        </authorList>
    </citation>
    <scope>NUCLEOTIDE SEQUENCE [LARGE SCALE GENOMIC DNA]</scope>
    <source>
        <tissue evidence="2">Leaf</tissue>
    </source>
</reference>
<dbReference type="Proteomes" id="UP000501690">
    <property type="component" value="Linkage Group LG1"/>
</dbReference>
<evidence type="ECO:0000313" key="3">
    <source>
        <dbReference type="Proteomes" id="UP000501690"/>
    </source>
</evidence>
<name>A0A4D6KZE0_VIGUN</name>
<dbReference type="EMBL" id="CP039345">
    <property type="protein sequence ID" value="QCD79484.1"/>
    <property type="molecule type" value="Genomic_DNA"/>
</dbReference>